<reference evidence="3 4" key="1">
    <citation type="submission" date="2024-04" db="EMBL/GenBank/DDBJ databases">
        <title>Tritrichomonas musculus Genome.</title>
        <authorList>
            <person name="Alves-Ferreira E."/>
            <person name="Grigg M."/>
            <person name="Lorenzi H."/>
            <person name="Galac M."/>
        </authorList>
    </citation>
    <scope>NUCLEOTIDE SEQUENCE [LARGE SCALE GENOMIC DNA]</scope>
    <source>
        <strain evidence="3 4">EAF2021</strain>
    </source>
</reference>
<keyword evidence="1" id="KW-0963">Cytoplasm</keyword>
<dbReference type="Proteomes" id="UP001470230">
    <property type="component" value="Unassembled WGS sequence"/>
</dbReference>
<comment type="function">
    <text evidence="1">tRNA nucleus export receptor which facilitates tRNA translocation across the nuclear pore complex.</text>
</comment>
<accession>A0ABR2JXX6</accession>
<dbReference type="PANTHER" id="PTHR15952">
    <property type="entry name" value="EXPORTIN-T/LOS1"/>
    <property type="match status" value="1"/>
</dbReference>
<comment type="caution">
    <text evidence="3">The sequence shown here is derived from an EMBL/GenBank/DDBJ whole genome shotgun (WGS) entry which is preliminary data.</text>
</comment>
<keyword evidence="1" id="KW-0813">Transport</keyword>
<evidence type="ECO:0000256" key="1">
    <source>
        <dbReference type="RuleBase" id="RU366037"/>
    </source>
</evidence>
<gene>
    <name evidence="2" type="ORF">M9Y10_026138</name>
    <name evidence="3" type="ORF">M9Y10_042555</name>
</gene>
<dbReference type="EMBL" id="JAPFFF010000008">
    <property type="protein sequence ID" value="KAK8883468.1"/>
    <property type="molecule type" value="Genomic_DNA"/>
</dbReference>
<keyword evidence="1" id="KW-0539">Nucleus</keyword>
<dbReference type="InterPro" id="IPR016024">
    <property type="entry name" value="ARM-type_fold"/>
</dbReference>
<dbReference type="PANTHER" id="PTHR15952:SF11">
    <property type="entry name" value="EXPORTIN-T"/>
    <property type="match status" value="1"/>
</dbReference>
<keyword evidence="1" id="KW-0694">RNA-binding</keyword>
<protein>
    <recommendedName>
        <fullName evidence="1">Exportin-T</fullName>
    </recommendedName>
    <alternativeName>
        <fullName evidence="1">Exportin(tRNA)</fullName>
    </alternativeName>
    <alternativeName>
        <fullName evidence="1">tRNA exportin</fullName>
    </alternativeName>
</protein>
<dbReference type="InterPro" id="IPR011989">
    <property type="entry name" value="ARM-like"/>
</dbReference>
<comment type="subcellular location">
    <subcellularLocation>
        <location evidence="1">Nucleus</location>
    </subcellularLocation>
    <subcellularLocation>
        <location evidence="1">Cytoplasm</location>
    </subcellularLocation>
    <text evidence="1">Shuttles between the nucleus and the cytoplasm.</text>
</comment>
<evidence type="ECO:0000313" key="2">
    <source>
        <dbReference type="EMBL" id="KAK8834705.1"/>
    </source>
</evidence>
<comment type="similarity">
    <text evidence="1">Belongs to the exportin family.</text>
</comment>
<sequence>MDDDEIIRQFVIFCNGNGSDGTEIANAIEFTYKFRKSPDCLSWVFRTYNNLTDKRLRMEQLFIIKNYCKAQDIPFPDDFYTPIHDFLFTQQNHVIFQNERDFMNVLADTQVSFMWKVFPEKWENFWADYFNSFSENFIISFLEAFSQYPVDLEGKENYLFTKIKDAMRSNQSDNEITQYVIRLMGNGVGVSFSIFKFLCSWVDLNYLLNDNSYAILKKCLDNKDYLKYTLEILSSLVSRGMNDNLKVNIIKSFDLENKIQNIVQNCINDREIAISAGSLVNSIGEFLIKEKVLGNFVDLALIFLSHDDTCVSYSVINYLKLVCKVDRDTVYENPENPRISTTILLKGIERIIGHIEYFEEECPYFDSLTQLCHVAINASPKVNFNALLSLWNNGENLGSNPKLAVSILHVVAIALRDKENRDFIPTFTTEFSKILAAQPPIDPIIMIGIIEFVDFFIAARDSFGPEQASFVFNFVCNFAFMEESDENRRFIKDIRSKLFNFARWFFLILQFDPNIIPLMIQTSDVGLAAATTYLIQRIDKNLQSDVIIQCLDHLLNTFKSLEDDNAKVSYLDVILSFLRNLRYEKDSPQLGKIRSILEIISPFCSMDDSLFDKFIHASVSSLRENSIDIIKSCLPHITIGYKSLSAYCNAVQNILKLSGIQKDAWITTVIVYLYNIVFEKFGSNIHASRNDSMNDEEYRETLKITCSFIELFLMAVRMAPDFILPLYDKMKEFVIQLLKDHFDIAVLDEKVCDLLSEIVSRDIDSVLNDLGVLLMNFLYTYKFNPDQDEWFRVCKRVLAFHRHIKEINPERAKQLVDNSFRTFITNNEQFGHFIKEYYEILSMTRIQSQFPKLKLFYIELAKYVSQNL</sequence>
<organism evidence="3 4">
    <name type="scientific">Tritrichomonas musculus</name>
    <dbReference type="NCBI Taxonomy" id="1915356"/>
    <lineage>
        <taxon>Eukaryota</taxon>
        <taxon>Metamonada</taxon>
        <taxon>Parabasalia</taxon>
        <taxon>Tritrichomonadida</taxon>
        <taxon>Tritrichomonadidae</taxon>
        <taxon>Tritrichomonas</taxon>
    </lineage>
</organism>
<keyword evidence="4" id="KW-1185">Reference proteome</keyword>
<dbReference type="Gene3D" id="1.25.10.10">
    <property type="entry name" value="Leucine-rich Repeat Variant"/>
    <property type="match status" value="1"/>
</dbReference>
<dbReference type="SUPFAM" id="SSF48371">
    <property type="entry name" value="ARM repeat"/>
    <property type="match status" value="1"/>
</dbReference>
<name>A0ABR2JXX6_9EUKA</name>
<proteinExistence type="inferred from homology"/>
<evidence type="ECO:0000313" key="3">
    <source>
        <dbReference type="EMBL" id="KAK8883468.1"/>
    </source>
</evidence>
<keyword evidence="1" id="KW-0820">tRNA-binding</keyword>
<evidence type="ECO:0000313" key="4">
    <source>
        <dbReference type="Proteomes" id="UP001470230"/>
    </source>
</evidence>
<dbReference type="InterPro" id="IPR040017">
    <property type="entry name" value="XPOT"/>
</dbReference>
<dbReference type="EMBL" id="JAPFFF010000335">
    <property type="protein sequence ID" value="KAK8834705.1"/>
    <property type="molecule type" value="Genomic_DNA"/>
</dbReference>